<comment type="caution">
    <text evidence="8">The sequence shown here is derived from an EMBL/GenBank/DDBJ whole genome shotgun (WGS) entry which is preliminary data.</text>
</comment>
<evidence type="ECO:0000313" key="8">
    <source>
        <dbReference type="EMBL" id="GAA5796249.1"/>
    </source>
</evidence>
<dbReference type="Proteomes" id="UP001476247">
    <property type="component" value="Unassembled WGS sequence"/>
</dbReference>
<dbReference type="PANTHER" id="PTHR10465:SF0">
    <property type="entry name" value="SARCALUMENIN"/>
    <property type="match status" value="1"/>
</dbReference>
<reference evidence="8 9" key="1">
    <citation type="submission" date="2024-04" db="EMBL/GenBank/DDBJ databases">
        <title>genome sequences of Mucor flavus KT1a and Helicostylum pulchrum KT1b strains isolation_sourced from the surface of a dry-aged beef.</title>
        <authorList>
            <person name="Toyotome T."/>
            <person name="Hosono M."/>
            <person name="Torimaru M."/>
            <person name="Fukuda K."/>
            <person name="Mikami N."/>
        </authorList>
    </citation>
    <scope>NUCLEOTIDE SEQUENCE [LARGE SCALE GENOMIC DNA]</scope>
    <source>
        <strain evidence="8 9">KT1b</strain>
    </source>
</reference>
<evidence type="ECO:0000256" key="1">
    <source>
        <dbReference type="ARBA" id="ARBA00004370"/>
    </source>
</evidence>
<dbReference type="PANTHER" id="PTHR10465">
    <property type="entry name" value="TRANSMEMBRANE GTPASE FZO1"/>
    <property type="match status" value="1"/>
</dbReference>
<accession>A0ABP9XNC2</accession>
<dbReference type="InterPro" id="IPR027094">
    <property type="entry name" value="Mitofusin_fam"/>
</dbReference>
<keyword evidence="4" id="KW-0175">Coiled coil</keyword>
<evidence type="ECO:0000313" key="9">
    <source>
        <dbReference type="Proteomes" id="UP001476247"/>
    </source>
</evidence>
<evidence type="ECO:0000256" key="4">
    <source>
        <dbReference type="ARBA" id="ARBA00023054"/>
    </source>
</evidence>
<dbReference type="InterPro" id="IPR027417">
    <property type="entry name" value="P-loop_NTPase"/>
</dbReference>
<keyword evidence="9" id="KW-1185">Reference proteome</keyword>
<keyword evidence="5" id="KW-0342">GTP-binding</keyword>
<dbReference type="EMBL" id="BAABUJ010000005">
    <property type="protein sequence ID" value="GAA5796249.1"/>
    <property type="molecule type" value="Genomic_DNA"/>
</dbReference>
<keyword evidence="6" id="KW-0472">Membrane</keyword>
<dbReference type="InterPro" id="IPR045063">
    <property type="entry name" value="Dynamin_N"/>
</dbReference>
<dbReference type="PROSITE" id="PS51718">
    <property type="entry name" value="G_DYNAMIN_2"/>
    <property type="match status" value="1"/>
</dbReference>
<evidence type="ECO:0000259" key="7">
    <source>
        <dbReference type="PROSITE" id="PS51718"/>
    </source>
</evidence>
<evidence type="ECO:0000256" key="3">
    <source>
        <dbReference type="ARBA" id="ARBA00022801"/>
    </source>
</evidence>
<gene>
    <name evidence="8" type="ORF">HPULCUR_001619</name>
</gene>
<proteinExistence type="predicted"/>
<feature type="domain" description="Dynamin-type G" evidence="7">
    <location>
        <begin position="89"/>
        <end position="358"/>
    </location>
</feature>
<dbReference type="SUPFAM" id="SSF52540">
    <property type="entry name" value="P-loop containing nucleoside triphosphate hydrolases"/>
    <property type="match status" value="1"/>
</dbReference>
<organism evidence="8 9">
    <name type="scientific">Helicostylum pulchrum</name>
    <dbReference type="NCBI Taxonomy" id="562976"/>
    <lineage>
        <taxon>Eukaryota</taxon>
        <taxon>Fungi</taxon>
        <taxon>Fungi incertae sedis</taxon>
        <taxon>Mucoromycota</taxon>
        <taxon>Mucoromycotina</taxon>
        <taxon>Mucoromycetes</taxon>
        <taxon>Mucorales</taxon>
        <taxon>Mucorineae</taxon>
        <taxon>Mucoraceae</taxon>
        <taxon>Helicostylum</taxon>
    </lineage>
</organism>
<keyword evidence="3" id="KW-0378">Hydrolase</keyword>
<keyword evidence="2" id="KW-0547">Nucleotide-binding</keyword>
<protein>
    <recommendedName>
        <fullName evidence="7">Dynamin-type G domain-containing protein</fullName>
    </recommendedName>
</protein>
<evidence type="ECO:0000256" key="5">
    <source>
        <dbReference type="ARBA" id="ARBA00023134"/>
    </source>
</evidence>
<evidence type="ECO:0000256" key="6">
    <source>
        <dbReference type="ARBA" id="ARBA00023136"/>
    </source>
</evidence>
<dbReference type="InterPro" id="IPR030381">
    <property type="entry name" value="G_DYNAMIN_dom"/>
</dbReference>
<name>A0ABP9XNC2_9FUNG</name>
<sequence length="697" mass="78793">MSKEYRMDDGQKQQVYTDNCQQVLTDISTVKQLVHQLKEVDDIYYPTTSSFNILAVQDIETLSDSIPQLLVQKLIGCIGHLNNLTARVSDTSSKVLVTGDLNSGKSTLVNALLKQDILPVDQQPCTSMFCEVVSSNDQEPTTVHAIGDVSSYDKNNGDTYNPLELRHLYKVLTADEQDLAYKMLKIYVSRDQDLIKEDSLLYNGVVDIALIDSPGLNTDSVKTTAVFAREEEIDVVVFVVSAENHFTLSGKEFLWNAANEKTHIFIVVNRFDNIRDKERCKRLILDQIKQLSPSTYEQQDNLIHFISAANQIDSTDFIKMEQKLRSFVLNNRIQSKLLPVQNYLSNLLRDIYFISTINQSKASELLDLDTHNFESDFLPGYSNFINVQASVENQIGQLKDTTLQSIKYNVHHALQLAASHDQLQKSICSIQYPGLLLTWQYAQDIVDSLSRQLEETLCKVESEANTDAVDCMNKMNQLTLDQLKIDITTKVHQQVVIGRAHKPIHINVEARDLLLNRKIVDDKKLVVSGLATISTVTIFFKSINLKDLAWSVFSTYISADTTTATDTPGRLVIFTLTTVGLLGLGYTAYSFISVIPQALETNLKQKFQQAIETEKFTCNQTNRITQAVEQALDAKQTEIVYRIKQLKSQKETEKSNLENSIFYSKSRLNHFQKLVLQSNDLLVKVEESLVVMSSPLI</sequence>
<comment type="subcellular location">
    <subcellularLocation>
        <location evidence="1">Membrane</location>
    </subcellularLocation>
</comment>
<dbReference type="Gene3D" id="3.40.50.300">
    <property type="entry name" value="P-loop containing nucleotide triphosphate hydrolases"/>
    <property type="match status" value="1"/>
</dbReference>
<dbReference type="Pfam" id="PF00350">
    <property type="entry name" value="Dynamin_N"/>
    <property type="match status" value="1"/>
</dbReference>
<evidence type="ECO:0000256" key="2">
    <source>
        <dbReference type="ARBA" id="ARBA00022741"/>
    </source>
</evidence>